<organism evidence="3 4">
    <name type="scientific">Luteimonas salinilitoris</name>
    <dbReference type="NCBI Taxonomy" id="3237697"/>
    <lineage>
        <taxon>Bacteria</taxon>
        <taxon>Pseudomonadati</taxon>
        <taxon>Pseudomonadota</taxon>
        <taxon>Gammaproteobacteria</taxon>
        <taxon>Lysobacterales</taxon>
        <taxon>Lysobacteraceae</taxon>
        <taxon>Luteimonas</taxon>
    </lineage>
</organism>
<dbReference type="SUPFAM" id="SSF49344">
    <property type="entry name" value="CBD9-like"/>
    <property type="match status" value="1"/>
</dbReference>
<evidence type="ECO:0000313" key="4">
    <source>
        <dbReference type="Proteomes" id="UP001566331"/>
    </source>
</evidence>
<accession>A0ABV4HNU4</accession>
<feature type="domain" description="DUF5916" evidence="2">
    <location>
        <begin position="223"/>
        <end position="319"/>
    </location>
</feature>
<keyword evidence="4" id="KW-1185">Reference proteome</keyword>
<name>A0ABV4HNU4_9GAMM</name>
<gene>
    <name evidence="3" type="ORF">AB6713_07165</name>
</gene>
<dbReference type="Pfam" id="PF19313">
    <property type="entry name" value="DUF5916"/>
    <property type="match status" value="2"/>
</dbReference>
<dbReference type="InterPro" id="IPR045670">
    <property type="entry name" value="DUF5916"/>
</dbReference>
<evidence type="ECO:0000259" key="2">
    <source>
        <dbReference type="Pfam" id="PF19313"/>
    </source>
</evidence>
<dbReference type="Gene3D" id="2.60.40.1190">
    <property type="match status" value="1"/>
</dbReference>
<evidence type="ECO:0000313" key="3">
    <source>
        <dbReference type="EMBL" id="MEZ0474397.1"/>
    </source>
</evidence>
<dbReference type="EMBL" id="JBFWIC010000007">
    <property type="protein sequence ID" value="MEZ0474397.1"/>
    <property type="molecule type" value="Genomic_DNA"/>
</dbReference>
<protein>
    <submittedName>
        <fullName evidence="3">DUF5916 domain-containing protein</fullName>
    </submittedName>
</protein>
<feature type="domain" description="DUF5916" evidence="2">
    <location>
        <begin position="376"/>
        <end position="751"/>
    </location>
</feature>
<sequence>MRLPLAHLCALAFAWPGIANAATITVDGRLDEPEWATAQRFTDFRVTQPYTRGTPRLRTEARLLSTPEGIAVAFINQQPPGVPRVKPRIERDQRRASDRVNFIIDFDADGKIAYDFAVLLSGSIQDDIVTDETEFNPDWNPDWSWAVDEDEHGWCVELLIPWTVTAMRDSQAPTRTVAVYFDRVLGSNAERQAFPVASSERARFVSKFHHIEIPQYRRSLFHVFPYITAQHDFIRDRRDYKAGADLFWKPSAGFQLSATFNPDFGQVEADELVVNFDAIEEFQSDKRPFFTENQGFFDLRTPEDGFLIYTRRIGGESDDDSGLAADIDAALKLNGSIGSLGYGLLVAEEAGDAGRSFYATRLFRPLSETLSLGWLGTRVERPALDRQADVQAIDLFWQLHEDLSINAQILASFIKEHVIEEQGGRSNGDGAWLTASWSPSDRWEYELEALHFGRNFDFNDFGFQERNSLNHLQLSGEYEHEVNNEDSMLRSTSWGAEVEVRTNDSGRRLPGALALTQSNSFRSGAELEFEIEWESAGVDDLISRGNGDWNQPARRNLFVSYRRPVRGAWQIGGEVEIFQEGLSGYTFEGELVVNWFPRDDFNLELSAGPVYGRDWLVWGGEIDEDGDELGFRRYRQRTYSVDLDANWFPGRRHELRLKAQWLAIATRDGQAYVLDDGELQATGEPVPDFSANGFGVQLRYRYQLGVQSDFYLVYSRGGELELERASLRSSDLLEEALELRDADQLLAKIRYRF</sequence>
<keyword evidence="1" id="KW-0732">Signal</keyword>
<evidence type="ECO:0000256" key="1">
    <source>
        <dbReference type="SAM" id="SignalP"/>
    </source>
</evidence>
<feature type="chain" id="PRO_5046200705" evidence="1">
    <location>
        <begin position="22"/>
        <end position="753"/>
    </location>
</feature>
<comment type="caution">
    <text evidence="3">The sequence shown here is derived from an EMBL/GenBank/DDBJ whole genome shotgun (WGS) entry which is preliminary data.</text>
</comment>
<feature type="signal peptide" evidence="1">
    <location>
        <begin position="1"/>
        <end position="21"/>
    </location>
</feature>
<reference evidence="3 4" key="1">
    <citation type="submission" date="2024-07" db="EMBL/GenBank/DDBJ databases">
        <title>Luteimonas salilacus sp. nov., isolated from the shore soil of Salt Lake in Tibet of China.</title>
        <authorList>
            <person name="Zhang X."/>
            <person name="Li A."/>
        </authorList>
    </citation>
    <scope>NUCLEOTIDE SEQUENCE [LARGE SCALE GENOMIC DNA]</scope>
    <source>
        <strain evidence="3 4">B3-2-R+30</strain>
    </source>
</reference>
<proteinExistence type="predicted"/>
<dbReference type="RefSeq" id="WP_370563555.1">
    <property type="nucleotide sequence ID" value="NZ_JBFWIB010000004.1"/>
</dbReference>
<dbReference type="Proteomes" id="UP001566331">
    <property type="component" value="Unassembled WGS sequence"/>
</dbReference>